<sequence length="113" mass="12723">MIKCILVYYYNIYKNIKGYPAFDTDIASAAEKGDWDEVHRLLSEEFSLKHNLRPLSEAEIRELKPEKGGYVHAEAISTFKSSSNVGGKTMSQSGGHKIINDNGAVTEFNFMPY</sequence>
<dbReference type="EMBL" id="BGZK01002056">
    <property type="protein sequence ID" value="GBP90093.1"/>
    <property type="molecule type" value="Genomic_DNA"/>
</dbReference>
<organism evidence="1 2">
    <name type="scientific">Eumeta variegata</name>
    <name type="common">Bagworm moth</name>
    <name type="synonym">Eumeta japonica</name>
    <dbReference type="NCBI Taxonomy" id="151549"/>
    <lineage>
        <taxon>Eukaryota</taxon>
        <taxon>Metazoa</taxon>
        <taxon>Ecdysozoa</taxon>
        <taxon>Arthropoda</taxon>
        <taxon>Hexapoda</taxon>
        <taxon>Insecta</taxon>
        <taxon>Pterygota</taxon>
        <taxon>Neoptera</taxon>
        <taxon>Endopterygota</taxon>
        <taxon>Lepidoptera</taxon>
        <taxon>Glossata</taxon>
        <taxon>Ditrysia</taxon>
        <taxon>Tineoidea</taxon>
        <taxon>Psychidae</taxon>
        <taxon>Oiketicinae</taxon>
        <taxon>Eumeta</taxon>
    </lineage>
</organism>
<keyword evidence="2" id="KW-1185">Reference proteome</keyword>
<dbReference type="OrthoDB" id="6869788at2759"/>
<evidence type="ECO:0000313" key="2">
    <source>
        <dbReference type="Proteomes" id="UP000299102"/>
    </source>
</evidence>
<accession>A0A4C1ZTJ7</accession>
<reference evidence="1 2" key="1">
    <citation type="journal article" date="2019" name="Commun. Biol.">
        <title>The bagworm genome reveals a unique fibroin gene that provides high tensile strength.</title>
        <authorList>
            <person name="Kono N."/>
            <person name="Nakamura H."/>
            <person name="Ohtoshi R."/>
            <person name="Tomita M."/>
            <person name="Numata K."/>
            <person name="Arakawa K."/>
        </authorList>
    </citation>
    <scope>NUCLEOTIDE SEQUENCE [LARGE SCALE GENOMIC DNA]</scope>
</reference>
<gene>
    <name evidence="1" type="ORF">EVAR_66592_1</name>
</gene>
<comment type="caution">
    <text evidence="1">The sequence shown here is derived from an EMBL/GenBank/DDBJ whole genome shotgun (WGS) entry which is preliminary data.</text>
</comment>
<dbReference type="Proteomes" id="UP000299102">
    <property type="component" value="Unassembled WGS sequence"/>
</dbReference>
<dbReference type="AlphaFoldDB" id="A0A4C1ZTJ7"/>
<name>A0A4C1ZTJ7_EUMVA</name>
<protein>
    <submittedName>
        <fullName evidence="1">Uncharacterized protein</fullName>
    </submittedName>
</protein>
<evidence type="ECO:0000313" key="1">
    <source>
        <dbReference type="EMBL" id="GBP90093.1"/>
    </source>
</evidence>
<proteinExistence type="predicted"/>